<accession>A0A9W4WTP9</accession>
<dbReference type="Pfam" id="PF13361">
    <property type="entry name" value="UvrD_C"/>
    <property type="match status" value="1"/>
</dbReference>
<evidence type="ECO:0000313" key="7">
    <source>
        <dbReference type="Proteomes" id="UP001153678"/>
    </source>
</evidence>
<name>A0A9W4WTP9_9GLOM</name>
<dbReference type="GO" id="GO:0005524">
    <property type="term" value="F:ATP binding"/>
    <property type="evidence" value="ECO:0007669"/>
    <property type="project" value="UniProtKB-KW"/>
</dbReference>
<gene>
    <name evidence="6" type="ORF">FWILDA_LOCUS11959</name>
</gene>
<dbReference type="InterPro" id="IPR027417">
    <property type="entry name" value="P-loop_NTPase"/>
</dbReference>
<dbReference type="GO" id="GO:0004386">
    <property type="term" value="F:helicase activity"/>
    <property type="evidence" value="ECO:0007669"/>
    <property type="project" value="UniProtKB-KW"/>
</dbReference>
<evidence type="ECO:0000256" key="1">
    <source>
        <dbReference type="ARBA" id="ARBA00022741"/>
    </source>
</evidence>
<sequence>MYQRNLNRVQNNQYNFLKPKQFELNINYRSHNGILRLASPVIDLIQKFFPDSIDQLSPEFGEIDGPQPLIVENCNAETFFTTCINDKEEDDTHIEFRASQVVIVRDEKAKERVNKINKHIRPVFTVFDAKGLEFNDVILYNFFTDSPAGSKTFSHEKHYILSSELKHLYVAITRVRERLLIFDEDAELSEPIRTYWKDVF</sequence>
<proteinExistence type="predicted"/>
<keyword evidence="7" id="KW-1185">Reference proteome</keyword>
<comment type="caution">
    <text evidence="6">The sequence shown here is derived from an EMBL/GenBank/DDBJ whole genome shotgun (WGS) entry which is preliminary data.</text>
</comment>
<keyword evidence="3" id="KW-0347">Helicase</keyword>
<keyword evidence="4" id="KW-0067">ATP-binding</keyword>
<feature type="domain" description="UvrD-like helicase C-terminal" evidence="5">
    <location>
        <begin position="109"/>
        <end position="181"/>
    </location>
</feature>
<keyword evidence="2" id="KW-0378">Hydrolase</keyword>
<evidence type="ECO:0000313" key="6">
    <source>
        <dbReference type="EMBL" id="CAI2185204.1"/>
    </source>
</evidence>
<dbReference type="Gene3D" id="3.40.50.300">
    <property type="entry name" value="P-loop containing nucleotide triphosphate hydrolases"/>
    <property type="match status" value="1"/>
</dbReference>
<evidence type="ECO:0000256" key="3">
    <source>
        <dbReference type="ARBA" id="ARBA00022806"/>
    </source>
</evidence>
<evidence type="ECO:0000256" key="4">
    <source>
        <dbReference type="ARBA" id="ARBA00022840"/>
    </source>
</evidence>
<dbReference type="OrthoDB" id="3156807at2759"/>
<dbReference type="EMBL" id="CAMKVN010003616">
    <property type="protein sequence ID" value="CAI2185204.1"/>
    <property type="molecule type" value="Genomic_DNA"/>
</dbReference>
<evidence type="ECO:0000259" key="5">
    <source>
        <dbReference type="Pfam" id="PF13361"/>
    </source>
</evidence>
<keyword evidence="1" id="KW-0547">Nucleotide-binding</keyword>
<reference evidence="6" key="1">
    <citation type="submission" date="2022-08" db="EMBL/GenBank/DDBJ databases">
        <authorList>
            <person name="Kallberg Y."/>
            <person name="Tangrot J."/>
            <person name="Rosling A."/>
        </authorList>
    </citation>
    <scope>NUCLEOTIDE SEQUENCE</scope>
    <source>
        <strain evidence="6">Wild A</strain>
    </source>
</reference>
<protein>
    <submittedName>
        <fullName evidence="6">1440_t:CDS:1</fullName>
    </submittedName>
</protein>
<dbReference type="AlphaFoldDB" id="A0A9W4WTP9"/>
<dbReference type="PANTHER" id="PTHR21529">
    <property type="entry name" value="MAMMARY TURMOR VIRUS RECEPTOR HOMOLOG 1, 2 MTVR1, 2"/>
    <property type="match status" value="1"/>
</dbReference>
<dbReference type="Proteomes" id="UP001153678">
    <property type="component" value="Unassembled WGS sequence"/>
</dbReference>
<dbReference type="PANTHER" id="PTHR21529:SF4">
    <property type="entry name" value="TPR AND ANKYRIN REPEAT-CONTAINING PROTEIN 1"/>
    <property type="match status" value="1"/>
</dbReference>
<evidence type="ECO:0000256" key="2">
    <source>
        <dbReference type="ARBA" id="ARBA00022801"/>
    </source>
</evidence>
<dbReference type="SUPFAM" id="SSF52540">
    <property type="entry name" value="P-loop containing nucleoside triphosphate hydrolases"/>
    <property type="match status" value="1"/>
</dbReference>
<organism evidence="6 7">
    <name type="scientific">Funneliformis geosporum</name>
    <dbReference type="NCBI Taxonomy" id="1117311"/>
    <lineage>
        <taxon>Eukaryota</taxon>
        <taxon>Fungi</taxon>
        <taxon>Fungi incertae sedis</taxon>
        <taxon>Mucoromycota</taxon>
        <taxon>Glomeromycotina</taxon>
        <taxon>Glomeromycetes</taxon>
        <taxon>Glomerales</taxon>
        <taxon>Glomeraceae</taxon>
        <taxon>Funneliformis</taxon>
    </lineage>
</organism>
<dbReference type="InterPro" id="IPR039904">
    <property type="entry name" value="TRANK1"/>
</dbReference>
<dbReference type="InterPro" id="IPR014017">
    <property type="entry name" value="DNA_helicase_UvrD-like_C"/>
</dbReference>
<dbReference type="GO" id="GO:0016787">
    <property type="term" value="F:hydrolase activity"/>
    <property type="evidence" value="ECO:0007669"/>
    <property type="project" value="UniProtKB-KW"/>
</dbReference>